<dbReference type="AlphaFoldDB" id="A0A926Y3R9"/>
<dbReference type="RefSeq" id="WP_190889498.1">
    <property type="nucleotide sequence ID" value="NZ_JACWZY010000023.1"/>
</dbReference>
<evidence type="ECO:0000313" key="3">
    <source>
        <dbReference type="Proteomes" id="UP000598820"/>
    </source>
</evidence>
<dbReference type="Proteomes" id="UP000598820">
    <property type="component" value="Unassembled WGS sequence"/>
</dbReference>
<evidence type="ECO:0000313" key="2">
    <source>
        <dbReference type="EMBL" id="MBD2703653.1"/>
    </source>
</evidence>
<keyword evidence="3" id="KW-1185">Reference proteome</keyword>
<keyword evidence="1" id="KW-0812">Transmembrane</keyword>
<gene>
    <name evidence="2" type="ORF">IC229_23615</name>
</gene>
<proteinExistence type="predicted"/>
<protein>
    <submittedName>
        <fullName evidence="2">Uncharacterized protein</fullName>
    </submittedName>
</protein>
<comment type="caution">
    <text evidence="2">The sequence shown here is derived from an EMBL/GenBank/DDBJ whole genome shotgun (WGS) entry which is preliminary data.</text>
</comment>
<accession>A0A926Y3R9</accession>
<name>A0A926Y3R9_9BACT</name>
<sequence>MTRQTADLKQQIERILRWEPSRHWRPRDFAQLSERIERHTQQYVAAQELQLFWQSSAEPSSGLLDALARFADYDDWTDFCDRNFYGDVTLDEETQLLHAPMWEIPIRWVIAICWLSVIGSIVVAALLIWKR</sequence>
<organism evidence="2 3">
    <name type="scientific">Spirosoma profusum</name>
    <dbReference type="NCBI Taxonomy" id="2771354"/>
    <lineage>
        <taxon>Bacteria</taxon>
        <taxon>Pseudomonadati</taxon>
        <taxon>Bacteroidota</taxon>
        <taxon>Cytophagia</taxon>
        <taxon>Cytophagales</taxon>
        <taxon>Cytophagaceae</taxon>
        <taxon>Spirosoma</taxon>
    </lineage>
</organism>
<keyword evidence="1" id="KW-0472">Membrane</keyword>
<dbReference type="EMBL" id="JACWZY010000023">
    <property type="protein sequence ID" value="MBD2703653.1"/>
    <property type="molecule type" value="Genomic_DNA"/>
</dbReference>
<keyword evidence="1" id="KW-1133">Transmembrane helix</keyword>
<feature type="transmembrane region" description="Helical" evidence="1">
    <location>
        <begin position="106"/>
        <end position="129"/>
    </location>
</feature>
<evidence type="ECO:0000256" key="1">
    <source>
        <dbReference type="SAM" id="Phobius"/>
    </source>
</evidence>
<reference evidence="2" key="1">
    <citation type="submission" date="2020-09" db="EMBL/GenBank/DDBJ databases">
        <authorList>
            <person name="Kim M.K."/>
        </authorList>
    </citation>
    <scope>NUCLEOTIDE SEQUENCE</scope>
    <source>
        <strain evidence="2">BT702</strain>
    </source>
</reference>